<dbReference type="SMART" id="SM01029">
    <property type="entry name" value="BetaGal_dom2"/>
    <property type="match status" value="1"/>
</dbReference>
<protein>
    <recommendedName>
        <fullName evidence="3">beta-galactosidase</fullName>
        <ecNumber evidence="3">3.2.1.23</ecNumber>
    </recommendedName>
</protein>
<comment type="similarity">
    <text evidence="2 8">Belongs to the glycosyl hydrolase 35 family.</text>
</comment>
<feature type="chain" id="PRO_5042951306" description="beta-galactosidase" evidence="9">
    <location>
        <begin position="28"/>
        <end position="1009"/>
    </location>
</feature>
<dbReference type="EMBL" id="CP138593">
    <property type="protein sequence ID" value="WPH04809.1"/>
    <property type="molecule type" value="Genomic_DNA"/>
</dbReference>
<feature type="signal peptide" evidence="9">
    <location>
        <begin position="1"/>
        <end position="27"/>
    </location>
</feature>
<dbReference type="Gene3D" id="2.102.20.10">
    <property type="entry name" value="Beta-galactosidase, domain 2"/>
    <property type="match status" value="1"/>
</dbReference>
<evidence type="ECO:0000313" key="11">
    <source>
        <dbReference type="EMBL" id="WPH04809.1"/>
    </source>
</evidence>
<evidence type="ECO:0000256" key="1">
    <source>
        <dbReference type="ARBA" id="ARBA00001412"/>
    </source>
</evidence>
<dbReference type="InterPro" id="IPR008979">
    <property type="entry name" value="Galactose-bd-like_sf"/>
</dbReference>
<dbReference type="Gene3D" id="2.60.390.10">
    <property type="entry name" value="Beta-galactosidase, domain 3"/>
    <property type="match status" value="1"/>
</dbReference>
<keyword evidence="5" id="KW-0378">Hydrolase</keyword>
<sequence length="1009" mass="110620">MFSLRSLLWALLCALPTTWVSFPSALATSALLNDGLTDLVQWDKHSLLIDGQRIFLFTGEMHYWRIPVPELWRDILEKIKAAGFTGFTFYSSWAWHAFNSTTLDFESGAHDITKLYEIAKDVGLYFLLRPGPYINAEANAGGYPLWLTTGEYGRLRDNGTEYTHAYTPYIKRFAEISRPYLITNGGNGILFQIENEFGDQWVGNPAAKNPNKVAANYMTNLEKLIRDNGIDVPTYFNNPNMNTKSWSSDYAPGFAGNTDLNGVDSYPSCWTCNVSVCGSTNGGYTPYQVAYYYDYFSETNQNMPSFLPEFQGGSFNPWGGPQGGCPNDLGADYANLFYRHNIAEGVTAVNLYMMYGGTNWGSFATPVVATSYDYSAPISEDRSIGSKYYETKLLALFSRAAVDLTETSRVSSSTTQTSNAAILSTELRNARTNAAFYVTMHATSSSGTRESFKLHVNTSEGQLTIPRKVGSIVLNGHQSKIIPTDFSLGTAKLVYSTAEILTYMVTDGETTLFLWVPTGESAEFMISGAWGSQTSSGQSSLSGISVSETNSGTTVSIDKVENSTVFQMSNQKSRLRVVVMDRPTAYLSWAPMLTNKPHAPANESVYVQGPYLVRSASLNQNILQLTGDVNCTTTIEAYAPKQANTISWNGQRLQTVATEYGSLKAQVAGPKTVKLPALTEWKFADSLPEKEMNYDASGPAWIAADHLSTSNPTKPVTLPVLYADEYGFHNGPILWRGSFHRSTSGVRLSLQGGNAFGWSAWLNGKFIGSYLGDASLNQGKMTLSFSNATVFSNQENVLLVVMDNTGHDEQPDYLAPRGILEATLLDNGAKFSSWRVAGNAGGDRTQLDPVRGPLAEGGLTAERLGWHLPGFDASHWASAAPSAGFKHAGIRFYRTSVPLSMPSGLDVSISMVLSAPKSSKYRAIIYVNGYQYGRFSPWIGNQVEFPVPPGVLDYQGNNDIAVAVWAQSEEGAAIDVDWKVNYAVESSLDVLFDGSALRPAWNRKRLEYA</sequence>
<dbReference type="InterPro" id="IPR017853">
    <property type="entry name" value="GH"/>
</dbReference>
<dbReference type="PANTHER" id="PTHR23421">
    <property type="entry name" value="BETA-GALACTOSIDASE RELATED"/>
    <property type="match status" value="1"/>
</dbReference>
<dbReference type="SUPFAM" id="SSF49785">
    <property type="entry name" value="Galactose-binding domain-like"/>
    <property type="match status" value="2"/>
</dbReference>
<dbReference type="InterPro" id="IPR025300">
    <property type="entry name" value="BetaGal_jelly_roll_dom"/>
</dbReference>
<dbReference type="FunFam" id="2.60.120.260:FF:000065">
    <property type="entry name" value="Beta-galactosidase A"/>
    <property type="match status" value="1"/>
</dbReference>
<dbReference type="AlphaFoldDB" id="A0AAQ3MBK3"/>
<organism evidence="11 12">
    <name type="scientific">Acrodontium crateriforme</name>
    <dbReference type="NCBI Taxonomy" id="150365"/>
    <lineage>
        <taxon>Eukaryota</taxon>
        <taxon>Fungi</taxon>
        <taxon>Dikarya</taxon>
        <taxon>Ascomycota</taxon>
        <taxon>Pezizomycotina</taxon>
        <taxon>Dothideomycetes</taxon>
        <taxon>Dothideomycetidae</taxon>
        <taxon>Mycosphaerellales</taxon>
        <taxon>Teratosphaeriaceae</taxon>
        <taxon>Acrodontium</taxon>
    </lineage>
</organism>
<comment type="catalytic activity">
    <reaction evidence="1">
        <text>Hydrolysis of terminal non-reducing beta-D-galactose residues in beta-D-galactosides.</text>
        <dbReference type="EC" id="3.2.1.23"/>
    </reaction>
</comment>
<evidence type="ECO:0000313" key="12">
    <source>
        <dbReference type="Proteomes" id="UP001303373"/>
    </source>
</evidence>
<gene>
    <name evidence="11" type="ORF">R9X50_00770500</name>
</gene>
<reference evidence="11 12" key="1">
    <citation type="submission" date="2023-11" db="EMBL/GenBank/DDBJ databases">
        <title>An acidophilic fungus is an integral part of prey digestion in a carnivorous sundew plant.</title>
        <authorList>
            <person name="Tsai I.J."/>
        </authorList>
    </citation>
    <scope>NUCLEOTIDE SEQUENCE [LARGE SCALE GENOMIC DNA]</scope>
    <source>
        <strain evidence="11">169a</strain>
    </source>
</reference>
<evidence type="ECO:0000256" key="4">
    <source>
        <dbReference type="ARBA" id="ARBA00022729"/>
    </source>
</evidence>
<dbReference type="Proteomes" id="UP001303373">
    <property type="component" value="Chromosome 14"/>
</dbReference>
<dbReference type="EC" id="3.2.1.23" evidence="3"/>
<dbReference type="InterPro" id="IPR025972">
    <property type="entry name" value="BetaGal_dom3"/>
</dbReference>
<dbReference type="Gene3D" id="2.60.120.260">
    <property type="entry name" value="Galactose-binding domain-like"/>
    <property type="match status" value="2"/>
</dbReference>
<evidence type="ECO:0000256" key="9">
    <source>
        <dbReference type="SAM" id="SignalP"/>
    </source>
</evidence>
<dbReference type="SUPFAM" id="SSF51011">
    <property type="entry name" value="Glycosyl hydrolase domain"/>
    <property type="match status" value="1"/>
</dbReference>
<dbReference type="Gene3D" id="3.20.20.80">
    <property type="entry name" value="Glycosidases"/>
    <property type="match status" value="1"/>
</dbReference>
<dbReference type="FunFam" id="2.60.390.10:FF:000001">
    <property type="entry name" value="Beta-galactosidase A"/>
    <property type="match status" value="1"/>
</dbReference>
<evidence type="ECO:0000256" key="6">
    <source>
        <dbReference type="ARBA" id="ARBA00023180"/>
    </source>
</evidence>
<evidence type="ECO:0000259" key="10">
    <source>
        <dbReference type="SMART" id="SM01029"/>
    </source>
</evidence>
<keyword evidence="6" id="KW-0325">Glycoprotein</keyword>
<dbReference type="Pfam" id="PF10435">
    <property type="entry name" value="BetaGal_dom2"/>
    <property type="match status" value="1"/>
</dbReference>
<dbReference type="Pfam" id="PF01301">
    <property type="entry name" value="Glyco_hydro_35"/>
    <property type="match status" value="1"/>
</dbReference>
<dbReference type="FunFam" id="3.20.20.80:FF:000040">
    <property type="entry name" value="Beta-galactosidase A"/>
    <property type="match status" value="1"/>
</dbReference>
<dbReference type="InterPro" id="IPR036833">
    <property type="entry name" value="BetaGal_dom3_sf"/>
</dbReference>
<evidence type="ECO:0000256" key="8">
    <source>
        <dbReference type="RuleBase" id="RU003679"/>
    </source>
</evidence>
<dbReference type="SUPFAM" id="SSF117100">
    <property type="entry name" value="Beta-galactosidase LacA, domain 3"/>
    <property type="match status" value="1"/>
</dbReference>
<proteinExistence type="inferred from homology"/>
<dbReference type="InterPro" id="IPR018954">
    <property type="entry name" value="Betagal_dom2"/>
</dbReference>
<keyword evidence="7" id="KW-0326">Glycosidase</keyword>
<name>A0AAQ3MBK3_9PEZI</name>
<dbReference type="PRINTS" id="PR00742">
    <property type="entry name" value="GLHYDRLASE35"/>
</dbReference>
<keyword evidence="12" id="KW-1185">Reference proteome</keyword>
<feature type="domain" description="Beta-galactosidase" evidence="10">
    <location>
        <begin position="403"/>
        <end position="588"/>
    </location>
</feature>
<dbReference type="InterPro" id="IPR037110">
    <property type="entry name" value="Betagal_dom2_sf"/>
</dbReference>
<evidence type="ECO:0000256" key="7">
    <source>
        <dbReference type="ARBA" id="ARBA00023295"/>
    </source>
</evidence>
<dbReference type="GO" id="GO:0004565">
    <property type="term" value="F:beta-galactosidase activity"/>
    <property type="evidence" value="ECO:0007669"/>
    <property type="project" value="UniProtKB-EC"/>
</dbReference>
<dbReference type="SUPFAM" id="SSF51445">
    <property type="entry name" value="(Trans)glycosidases"/>
    <property type="match status" value="1"/>
</dbReference>
<evidence type="ECO:0000256" key="3">
    <source>
        <dbReference type="ARBA" id="ARBA00012756"/>
    </source>
</evidence>
<accession>A0AAQ3MBK3</accession>
<dbReference type="Pfam" id="PF13363">
    <property type="entry name" value="BetaGal_dom3"/>
    <property type="match status" value="1"/>
</dbReference>
<evidence type="ECO:0000256" key="5">
    <source>
        <dbReference type="ARBA" id="ARBA00022801"/>
    </source>
</evidence>
<evidence type="ECO:0000256" key="2">
    <source>
        <dbReference type="ARBA" id="ARBA00009809"/>
    </source>
</evidence>
<dbReference type="GO" id="GO:0005975">
    <property type="term" value="P:carbohydrate metabolic process"/>
    <property type="evidence" value="ECO:0007669"/>
    <property type="project" value="InterPro"/>
</dbReference>
<keyword evidence="4 9" id="KW-0732">Signal</keyword>
<dbReference type="Pfam" id="PF13364">
    <property type="entry name" value="BetaGal_ABD2"/>
    <property type="match status" value="2"/>
</dbReference>
<dbReference type="InterPro" id="IPR001944">
    <property type="entry name" value="Glycoside_Hdrlase_35"/>
</dbReference>
<dbReference type="InterPro" id="IPR031330">
    <property type="entry name" value="Gly_Hdrlase_35_cat"/>
</dbReference>